<dbReference type="OrthoDB" id="9777740at2"/>
<dbReference type="AlphaFoldDB" id="A0A2R4WHB4"/>
<dbReference type="KEGG" id="mee:DA075_08375"/>
<keyword evidence="2" id="KW-1185">Reference proteome</keyword>
<evidence type="ECO:0000313" key="1">
    <source>
        <dbReference type="EMBL" id="AWB20923.1"/>
    </source>
</evidence>
<protein>
    <submittedName>
        <fullName evidence="1">FAD-dependent oxidoreductase</fullName>
    </submittedName>
</protein>
<dbReference type="Pfam" id="PF12831">
    <property type="entry name" value="FAD_oxidored"/>
    <property type="match status" value="1"/>
</dbReference>
<dbReference type="Proteomes" id="UP000244755">
    <property type="component" value="Chromosome 1"/>
</dbReference>
<gene>
    <name evidence="1" type="ORF">DA075_08375</name>
</gene>
<dbReference type="RefSeq" id="WP_099952812.1">
    <property type="nucleotide sequence ID" value="NZ_CP028843.1"/>
</dbReference>
<dbReference type="EMBL" id="CP028843">
    <property type="protein sequence ID" value="AWB20923.1"/>
    <property type="molecule type" value="Genomic_DNA"/>
</dbReference>
<proteinExistence type="predicted"/>
<evidence type="ECO:0000313" key="2">
    <source>
        <dbReference type="Proteomes" id="UP000244755"/>
    </source>
</evidence>
<name>A0A2R4WHB4_9HYPH</name>
<reference evidence="1 2" key="1">
    <citation type="submission" date="2018-04" db="EMBL/GenBank/DDBJ databases">
        <title>Methylobacterium sp. PR1016A genome.</title>
        <authorList>
            <person name="Park W."/>
        </authorList>
    </citation>
    <scope>NUCLEOTIDE SEQUENCE [LARGE SCALE GENOMIC DNA]</scope>
    <source>
        <strain evidence="1 2">PR1016A</strain>
    </source>
</reference>
<organism evidence="1 2">
    <name type="scientific">Methylobacterium currus</name>
    <dbReference type="NCBI Taxonomy" id="2051553"/>
    <lineage>
        <taxon>Bacteria</taxon>
        <taxon>Pseudomonadati</taxon>
        <taxon>Pseudomonadota</taxon>
        <taxon>Alphaproteobacteria</taxon>
        <taxon>Hyphomicrobiales</taxon>
        <taxon>Methylobacteriaceae</taxon>
        <taxon>Methylobacterium</taxon>
    </lineage>
</organism>
<sequence length="159" mass="16564">MQSAARALTLGASDGTARDVTVPRPPNSVGVGSCGIDSHRVRRFVGTSTVTARTINERNLLQTPAGNRHFPVPAEYPTPPASEAMNLQVTFAASARHTGFGALRMEMAHMGSAEAAGIMAAPIAKPAIRPDMQTGIANHDASDLRPALIATGINARQAN</sequence>
<accession>A0A2R4WHB4</accession>